<accession>A0A7W4NQD4</accession>
<evidence type="ECO:0000256" key="1">
    <source>
        <dbReference type="SAM" id="MobiDB-lite"/>
    </source>
</evidence>
<dbReference type="Gene3D" id="3.30.70.1790">
    <property type="entry name" value="RepB DNA-primase, N-terminal domain"/>
    <property type="match status" value="1"/>
</dbReference>
<gene>
    <name evidence="3" type="ORF">HLH48_02145</name>
</gene>
<feature type="region of interest" description="Disordered" evidence="1">
    <location>
        <begin position="131"/>
        <end position="152"/>
    </location>
</feature>
<dbReference type="Pfam" id="PF16793">
    <property type="entry name" value="RepB_primase"/>
    <property type="match status" value="1"/>
</dbReference>
<evidence type="ECO:0000259" key="2">
    <source>
        <dbReference type="Pfam" id="PF16793"/>
    </source>
</evidence>
<feature type="domain" description="RepB-like DNA primase" evidence="2">
    <location>
        <begin position="172"/>
        <end position="326"/>
    </location>
</feature>
<sequence>MADLTPEEVARLRRLDPAGVHAALIAAGDLSISAPLPKRVGDLRPADNAIDAVMWARKCDYNQSLGWLHENLGDDRTHERNVGKGEMSRDLFGSEAVINKLVKQQMDALGCSEARLTLMFKQADETIQANAETDTVTESDLENAASDREDKPGKMKTKFGYLVGKRTENGEKREKFFNTKDIQNSVGLLRKKNSEGMNVLITPMDNHAFYVLIDDARPITGSDTELPVKSWIEAGYKPCLALQTSWNSHQIIFRVPKEPFRRQGVTSGTDDQMFDRRGLNQFFTDLNQKHGDPRISGLRHGIRLAGYRNMKPKHARDVEGKAWSVEFPFIEITHAESVFCEKTMRDALKFCASDVVGNIEARRDAIAQHMAERASRDPDQPPPRTVLPPRGGVPPVKTMVASGPAPSPPSRAITSAPVERPGCASDQPAPRATLPPRGGVLPARNMVSPARPTPLERQIASSDRSYARHQAENAQKTAEKPQCR</sequence>
<feature type="compositionally biased region" description="Basic and acidic residues" evidence="1">
    <location>
        <begin position="465"/>
        <end position="484"/>
    </location>
</feature>
<dbReference type="EMBL" id="JABEQJ010000002">
    <property type="protein sequence ID" value="MBB2158985.1"/>
    <property type="molecule type" value="Genomic_DNA"/>
</dbReference>
<name>A0A7W4NQD4_9PROT</name>
<organism evidence="3 4">
    <name type="scientific">Gluconacetobacter sacchari</name>
    <dbReference type="NCBI Taxonomy" id="92759"/>
    <lineage>
        <taxon>Bacteria</taxon>
        <taxon>Pseudomonadati</taxon>
        <taxon>Pseudomonadota</taxon>
        <taxon>Alphaproteobacteria</taxon>
        <taxon>Acetobacterales</taxon>
        <taxon>Acetobacteraceae</taxon>
        <taxon>Gluconacetobacter</taxon>
    </lineage>
</organism>
<reference evidence="3 4" key="1">
    <citation type="submission" date="2020-04" db="EMBL/GenBank/DDBJ databases">
        <title>Description of novel Gluconacetobacter.</title>
        <authorList>
            <person name="Sombolestani A."/>
        </authorList>
    </citation>
    <scope>NUCLEOTIDE SEQUENCE [LARGE SCALE GENOMIC DNA]</scope>
    <source>
        <strain evidence="3 4">LMG 19747</strain>
    </source>
</reference>
<dbReference type="AlphaFoldDB" id="A0A7W4NQD4"/>
<dbReference type="InterPro" id="IPR039459">
    <property type="entry name" value="RepB-like_DNA_primase_dom"/>
</dbReference>
<comment type="caution">
    <text evidence="3">The sequence shown here is derived from an EMBL/GenBank/DDBJ whole genome shotgun (WGS) entry which is preliminary data.</text>
</comment>
<dbReference type="RefSeq" id="WP_182995856.1">
    <property type="nucleotide sequence ID" value="NZ_JABEQJ010000002.1"/>
</dbReference>
<protein>
    <recommendedName>
        <fullName evidence="2">RepB-like DNA primase domain-containing protein</fullName>
    </recommendedName>
</protein>
<evidence type="ECO:0000313" key="3">
    <source>
        <dbReference type="EMBL" id="MBB2158985.1"/>
    </source>
</evidence>
<feature type="compositionally biased region" description="Basic and acidic residues" evidence="1">
    <location>
        <begin position="369"/>
        <end position="379"/>
    </location>
</feature>
<evidence type="ECO:0000313" key="4">
    <source>
        <dbReference type="Proteomes" id="UP000589085"/>
    </source>
</evidence>
<dbReference type="Proteomes" id="UP000589085">
    <property type="component" value="Unassembled WGS sequence"/>
</dbReference>
<proteinExistence type="predicted"/>
<feature type="region of interest" description="Disordered" evidence="1">
    <location>
        <begin position="369"/>
        <end position="484"/>
    </location>
</feature>